<name>A0ABP7APE5_9ACTN</name>
<accession>A0ABP7APE5</accession>
<dbReference type="InterPro" id="IPR017519">
    <property type="entry name" value="CHP03085"/>
</dbReference>
<dbReference type="SUPFAM" id="SSF109854">
    <property type="entry name" value="DinB/YfiT-like putative metalloenzymes"/>
    <property type="match status" value="1"/>
</dbReference>
<gene>
    <name evidence="1" type="ORF">GCM10022223_65110</name>
</gene>
<comment type="caution">
    <text evidence="1">The sequence shown here is derived from an EMBL/GenBank/DDBJ whole genome shotgun (WGS) entry which is preliminary data.</text>
</comment>
<reference evidence="2" key="1">
    <citation type="journal article" date="2019" name="Int. J. Syst. Evol. Microbiol.">
        <title>The Global Catalogue of Microorganisms (GCM) 10K type strain sequencing project: providing services to taxonomists for standard genome sequencing and annotation.</title>
        <authorList>
            <consortium name="The Broad Institute Genomics Platform"/>
            <consortium name="The Broad Institute Genome Sequencing Center for Infectious Disease"/>
            <person name="Wu L."/>
            <person name="Ma J."/>
        </authorList>
    </citation>
    <scope>NUCLEOTIDE SEQUENCE [LARGE SCALE GENOMIC DNA]</scope>
    <source>
        <strain evidence="2">JCM 16902</strain>
    </source>
</reference>
<keyword evidence="2" id="KW-1185">Reference proteome</keyword>
<evidence type="ECO:0000313" key="2">
    <source>
        <dbReference type="Proteomes" id="UP001501074"/>
    </source>
</evidence>
<dbReference type="EMBL" id="BAAAZO010000012">
    <property type="protein sequence ID" value="GAA3637269.1"/>
    <property type="molecule type" value="Genomic_DNA"/>
</dbReference>
<sequence length="213" mass="22861">MPSHSAAERQALADALAGAGPGAPTLCAGWTTTDLAVHLVLREGRPHVRLAGSIGPAKNWAARQEQETAARPYEDLVTTVRNGPPRRSPMALPGADSLANLLEHFVHCEDVRRAAPDWEPRALPGDRQAAIWKNVTSPFGKLMVRKAAMPVSVQVPGGEPVALKAKGEGTTVTLVGEPGEIAMYLFGRKEHARVEFVGDPQAVARFRETPMRT</sequence>
<dbReference type="RefSeq" id="WP_231481610.1">
    <property type="nucleotide sequence ID" value="NZ_BAAAZO010000012.1"/>
</dbReference>
<dbReference type="NCBIfam" id="TIGR03085">
    <property type="entry name" value="TIGR03085 family metal-binding protein"/>
    <property type="match status" value="1"/>
</dbReference>
<dbReference type="Proteomes" id="UP001501074">
    <property type="component" value="Unassembled WGS sequence"/>
</dbReference>
<dbReference type="InterPro" id="IPR017517">
    <property type="entry name" value="Maleyloyr_isom"/>
</dbReference>
<protein>
    <submittedName>
        <fullName evidence="1">TIGR03085 family metal-binding protein</fullName>
    </submittedName>
</protein>
<dbReference type="NCBIfam" id="TIGR03083">
    <property type="entry name" value="maleylpyruvate isomerase family mycothiol-dependent enzyme"/>
    <property type="match status" value="1"/>
</dbReference>
<proteinExistence type="predicted"/>
<dbReference type="InterPro" id="IPR034660">
    <property type="entry name" value="DinB/YfiT-like"/>
</dbReference>
<evidence type="ECO:0000313" key="1">
    <source>
        <dbReference type="EMBL" id="GAA3637269.1"/>
    </source>
</evidence>
<organism evidence="1 2">
    <name type="scientific">Kineosporia mesophila</name>
    <dbReference type="NCBI Taxonomy" id="566012"/>
    <lineage>
        <taxon>Bacteria</taxon>
        <taxon>Bacillati</taxon>
        <taxon>Actinomycetota</taxon>
        <taxon>Actinomycetes</taxon>
        <taxon>Kineosporiales</taxon>
        <taxon>Kineosporiaceae</taxon>
        <taxon>Kineosporia</taxon>
    </lineage>
</organism>